<gene>
    <name evidence="1" type="ORF">EHQ46_05930</name>
</gene>
<evidence type="ECO:0000313" key="2">
    <source>
        <dbReference type="Proteomes" id="UP000298200"/>
    </source>
</evidence>
<keyword evidence="2" id="KW-1185">Reference proteome</keyword>
<name>A0ABY2M3H1_9LEPT</name>
<protein>
    <submittedName>
        <fullName evidence="1">Uncharacterized protein</fullName>
    </submittedName>
</protein>
<evidence type="ECO:0000313" key="1">
    <source>
        <dbReference type="EMBL" id="TGL23054.1"/>
    </source>
</evidence>
<dbReference type="EMBL" id="RQFU01000008">
    <property type="protein sequence ID" value="TGL23054.1"/>
    <property type="molecule type" value="Genomic_DNA"/>
</dbReference>
<proteinExistence type="predicted"/>
<organism evidence="1 2">
    <name type="scientific">Leptospira yanagawae</name>
    <dbReference type="NCBI Taxonomy" id="293069"/>
    <lineage>
        <taxon>Bacteria</taxon>
        <taxon>Pseudomonadati</taxon>
        <taxon>Spirochaetota</taxon>
        <taxon>Spirochaetia</taxon>
        <taxon>Leptospirales</taxon>
        <taxon>Leptospiraceae</taxon>
        <taxon>Leptospira</taxon>
    </lineage>
</organism>
<comment type="caution">
    <text evidence="1">The sequence shown here is derived from an EMBL/GenBank/DDBJ whole genome shotgun (WGS) entry which is preliminary data.</text>
</comment>
<dbReference type="RefSeq" id="WP_210410692.1">
    <property type="nucleotide sequence ID" value="NZ_RQFU01000008.1"/>
</dbReference>
<accession>A0ABY2M3H1</accession>
<dbReference type="Proteomes" id="UP000298200">
    <property type="component" value="Unassembled WGS sequence"/>
</dbReference>
<sequence length="1198" mass="137048">MKILKIQASKLFNNNSANRLLLSMIKFLRKILISVYRMKKSNLLHLLFSSFLCFVCFSCIAQAKPDPSLTLLMPWEYGDQLYPQSPVEDTALTSNNYVSALTSNDPLIKGYVINWLLFTPPETNDETQNEIKIAELDESRAIKVDATKPIKLPLNPSETLALRDVVRRENEKKEIIKQDSAQPDVYHARIFISSPLEIYYLKELLIPNSPLPLFNEPSLNYSPSPDELVGHVDFSEYREGAFVYVVLTGYHYNFIIQNNLFQAVQIISKIEYDDLALINFDLSMSTDQLNAYIDNLMKEADSLKKSNPEFSASLDRFHHLEKNYQFAIFGPLGNSIARLFSSAWNSVRNAVIRATANLGDKLKIDPSRLNLPESLRDRLKFDPETFFRNAFTIPDWIKDKLKPPQWLTDQLNITKYENISGIIEILDKQGAKLRFNRQDRKLTLDFTPITLRLGPDLGPLNGINPMNVSTFTLGNGIFHQKVMSKFMGAELKYHVCFELNNGISSITDNVIFNKTICNGAFKPGEFHFIEVKNAHALTAAMVQFSHRESIEKLGVIPKKARILQGGVSFAQATGIASAPCGQIANLALPYQIALLGEIGIGSFVVNSSLMGYDIYLHQNDDFLTVVHEYSHIVHCSIVGDVKYRAQIEEYAKDIIALRNPRNSSYGMFHEGVANYIEFILNSSMNYCIGCRNIEENIHGGFLNREHLLGSFYLYTPAYASYDIFTPLLTSSRANEYSLVNIFLGDENLISTNRTVAISSLFYDLEDSCGEPFPLLTDMPRKVVLRDRISAGRNTVLSMIRDMHYPASLINFPARFGQYGINVNDYFELVNMHGLNELAGGSEEDFAIDPFLRNDQSFVITLLRGEHSEYNDCLLKTKDHINQNLNFYRNISNMFGKNEYRFERTNIIEINTDENIADVKNRFLPPDVIAPRWIKESSNLEKNEYANSVTFLNSGEYLMSPLEWKSTFGIAFEEFKTRILPSDSTFLLWTPIGKETKEMGSVRYSKDHTLTSPVLDHYEFTDKIPEQQVHNIPLYPDFVNRVAPLGCKNNRWLPIGKQPQIMGLECWTAVGAFMGIPLYEDHCTQNVIEIDERGNVQKHPLSINSHFVHLYNLRRGNMVCELEVPEYSEVIEFDSFHSFTIPQGAYNKQWIFRYFQKNGSIQFLNSSTIDSFRSSTLNFDYFNSTNKERGYFEYFIKNE</sequence>
<reference evidence="2" key="1">
    <citation type="journal article" date="2019" name="PLoS Negl. Trop. Dis.">
        <title>Revisiting the worldwide diversity of Leptospira species in the environment.</title>
        <authorList>
            <person name="Vincent A.T."/>
            <person name="Schiettekatte O."/>
            <person name="Bourhy P."/>
            <person name="Veyrier F.J."/>
            <person name="Picardeau M."/>
        </authorList>
    </citation>
    <scope>NUCLEOTIDE SEQUENCE [LARGE SCALE GENOMIC DNA]</scope>
    <source>
        <strain evidence="2">201800272</strain>
    </source>
</reference>